<dbReference type="AlphaFoldDB" id="A0A2B4T1W2"/>
<sequence length="806" mass="91354">MRWPLKFSLPICFVFASASRDNGVAVYRRRHDNTLEASQIIKVGALVDNINVDPVTGNLWLATLPKVMDIVEHSKNISHFTASQVLEVQLGKPSASGVAFPDHKVRGVYRNDGKELSASTTALVYKSQLLVGTLHTNMLYCEMDFQAEPRQVSFLSDHNYWISCESPRANGLISEQMQPFDEVILDFMKEQDIPGASVAISRGGAVRYCQGYGCAGTGRKVQPDLMFRIASISKTITAVGVMRLVEEGKLSLGDRVFGPNGILKEHSPTENGDIRLLDITLKQLLHHSAGWDRDRAGDPVFWKVGKHMNVAEPVAPSVLIQYMMGRKLQFTPGRRHAYSNLGYTVLGQVIERATGQRYEEFMTTLLNVMGMKQMKIGRTRKNELSDKEVEYFHNRHPRMVKSIFPDGCKVPPQYGRWTMEEADAHGGWIATASDLLKFLLSLESGVSGNRIISRETFQKMLDKPLFEKDTEEWYGFGLDIWDNGSSWGHSGQMEGTSGVLTRQCEGYAWALLFNSWAKDLDLDGLVKYALSRLLSVSIQPDFGGIFPSSILTEDKRQLITIMVPKSHFWPLYEDVKSRGFELTWLNAYRFADALYFNTIFFQNANFNSAMSVYIGLTKDACRETLNNLVGLRPVHIETYVDDNDLLFALLVTSSNEVSWTLDLDLTVAQHRKNMPVMFKSGFNLTVQCLTEYKGRLHVSVLYEKVANGECIAEFDLKPDYYQFEFHRQAKEGLVLSYAKAYHVKGQPRFSVIWTNEKAEISRTRHNVSKYGFLFEMREAAKKNCYAKCVSCYNNEDVLNFLASWNK</sequence>
<evidence type="ECO:0000259" key="2">
    <source>
        <dbReference type="Pfam" id="PF00144"/>
    </source>
</evidence>
<keyword evidence="1" id="KW-0732">Signal</keyword>
<dbReference type="InterPro" id="IPR012338">
    <property type="entry name" value="Beta-lactam/transpept-like"/>
</dbReference>
<evidence type="ECO:0000313" key="3">
    <source>
        <dbReference type="EMBL" id="PFX34647.1"/>
    </source>
</evidence>
<evidence type="ECO:0000313" key="4">
    <source>
        <dbReference type="Proteomes" id="UP000225706"/>
    </source>
</evidence>
<dbReference type="STRING" id="50429.A0A2B4T1W2"/>
<dbReference type="SUPFAM" id="SSF56601">
    <property type="entry name" value="beta-lactamase/transpeptidase-like"/>
    <property type="match status" value="1"/>
</dbReference>
<dbReference type="InterPro" id="IPR049511">
    <property type="entry name" value="PGH-like_rpt"/>
</dbReference>
<keyword evidence="4" id="KW-1185">Reference proteome</keyword>
<feature type="chain" id="PRO_5013355711" evidence="1">
    <location>
        <begin position="19"/>
        <end position="806"/>
    </location>
</feature>
<feature type="signal peptide" evidence="1">
    <location>
        <begin position="1"/>
        <end position="18"/>
    </location>
</feature>
<protein>
    <submittedName>
        <fullName evidence="3">Protein flp</fullName>
    </submittedName>
</protein>
<dbReference type="Proteomes" id="UP000225706">
    <property type="component" value="Unassembled WGS sequence"/>
</dbReference>
<dbReference type="InterPro" id="IPR011042">
    <property type="entry name" value="6-blade_b-propeller_TolB-like"/>
</dbReference>
<accession>A0A2B4T1W2</accession>
<feature type="domain" description="Beta-lactamase-related" evidence="2">
    <location>
        <begin position="180"/>
        <end position="518"/>
    </location>
</feature>
<dbReference type="Gene3D" id="3.40.710.10">
    <property type="entry name" value="DD-peptidase/beta-lactamase superfamily"/>
    <property type="match status" value="1"/>
</dbReference>
<dbReference type="Gene3D" id="2.120.10.30">
    <property type="entry name" value="TolB, C-terminal domain"/>
    <property type="match status" value="1"/>
</dbReference>
<reference evidence="4" key="1">
    <citation type="journal article" date="2017" name="bioRxiv">
        <title>Comparative analysis of the genomes of Stylophora pistillata and Acropora digitifera provides evidence for extensive differences between species of corals.</title>
        <authorList>
            <person name="Voolstra C.R."/>
            <person name="Li Y."/>
            <person name="Liew Y.J."/>
            <person name="Baumgarten S."/>
            <person name="Zoccola D."/>
            <person name="Flot J.-F."/>
            <person name="Tambutte S."/>
            <person name="Allemand D."/>
            <person name="Aranda M."/>
        </authorList>
    </citation>
    <scope>NUCLEOTIDE SEQUENCE [LARGE SCALE GENOMIC DNA]</scope>
</reference>
<evidence type="ECO:0000256" key="1">
    <source>
        <dbReference type="SAM" id="SignalP"/>
    </source>
</evidence>
<dbReference type="InterPro" id="IPR001466">
    <property type="entry name" value="Beta-lactam-related"/>
</dbReference>
<comment type="caution">
    <text evidence="3">The sequence shown here is derived from an EMBL/GenBank/DDBJ whole genome shotgun (WGS) entry which is preliminary data.</text>
</comment>
<dbReference type="InterPro" id="IPR050491">
    <property type="entry name" value="AmpC-like"/>
</dbReference>
<dbReference type="OrthoDB" id="5946976at2759"/>
<name>A0A2B4T1W2_STYPI</name>
<organism evidence="3 4">
    <name type="scientific">Stylophora pistillata</name>
    <name type="common">Smooth cauliflower coral</name>
    <dbReference type="NCBI Taxonomy" id="50429"/>
    <lineage>
        <taxon>Eukaryota</taxon>
        <taxon>Metazoa</taxon>
        <taxon>Cnidaria</taxon>
        <taxon>Anthozoa</taxon>
        <taxon>Hexacorallia</taxon>
        <taxon>Scleractinia</taxon>
        <taxon>Astrocoeniina</taxon>
        <taxon>Pocilloporidae</taxon>
        <taxon>Stylophora</taxon>
    </lineage>
</organism>
<dbReference type="PANTHER" id="PTHR46825">
    <property type="entry name" value="D-ALANYL-D-ALANINE-CARBOXYPEPTIDASE/ENDOPEPTIDASE AMPH"/>
    <property type="match status" value="1"/>
</dbReference>
<dbReference type="PANTHER" id="PTHR46825:SF9">
    <property type="entry name" value="BETA-LACTAMASE-RELATED DOMAIN-CONTAINING PROTEIN"/>
    <property type="match status" value="1"/>
</dbReference>
<gene>
    <name evidence="3" type="primary">flp</name>
    <name evidence="3" type="ORF">AWC38_SpisGene553</name>
</gene>
<dbReference type="EMBL" id="LSMT01000003">
    <property type="protein sequence ID" value="PFX34647.1"/>
    <property type="molecule type" value="Genomic_DNA"/>
</dbReference>
<dbReference type="Pfam" id="PF00144">
    <property type="entry name" value="Beta-lactamase"/>
    <property type="match status" value="1"/>
</dbReference>
<dbReference type="Pfam" id="PF17660">
    <property type="entry name" value="BTRD1"/>
    <property type="match status" value="3"/>
</dbReference>
<proteinExistence type="predicted"/>